<evidence type="ECO:0000256" key="2">
    <source>
        <dbReference type="SAM" id="Phobius"/>
    </source>
</evidence>
<feature type="transmembrane region" description="Helical" evidence="2">
    <location>
        <begin position="765"/>
        <end position="786"/>
    </location>
</feature>
<keyword evidence="2" id="KW-1133">Transmembrane helix</keyword>
<keyword evidence="2" id="KW-0812">Transmembrane</keyword>
<dbReference type="GO" id="GO:0003677">
    <property type="term" value="F:DNA binding"/>
    <property type="evidence" value="ECO:0007669"/>
    <property type="project" value="InterPro"/>
</dbReference>
<sequence length="975" mass="112147">MNKATTSLLCAILLFISLFSSSATADDYKGIPFITTYLPKQYNAGMQNNDLLQDQRGVIYIANNYGLLEYDGSRWRIYSVSNGTKVRSVSLHANGSIYVGAQNQFGYFFPNEEGLMTYHSLSDLLPDNQQQIGEVWKCYVIEKNIYFCTDTHIYKYDGRSVSIVAQDIEIGSSFVIGNQLYIYQENKGLYYIEKDHQIMVYGSERFINKRIAGLLPLANDRFLVCTEENGLYYYNGSKFEKWKVGASRLLTSVFIQTVLSLSNHTIAIGTRNNGIFLISNEGEILAKLDKERGFNNKAIFGLMEDEFGNLWVGQNNGLAKIEISSPFTYISQQFDLEGAGYCSYANKDGLYLGTNNGLYLINNNKETQNNLNDYSTSKPMNGQIYSIRELENKILLGHEDGATFLEHGVVNQFSTTEGAWKFITPQNNSSLLLEGNYLGMKVYRKENGQWESNGLLEGLRESSRVFIENVDGSIWMTHGYKGVFKIYPAKDYSKIDSVRFYGEKNGFATNRLINVFSINNENIFCSGEGIYRYDKEGDKFVLHEKFTDIFGSKIHIREMQEDANGNIYFIASNFSGLLTKDKFNDYSLDTKIFNKIHSKLNDDLEDISVLDFGNVLFGAHEGFIHFDPQKQSVLLNPIKVLIRRVLSTNDDLILFDGSFQTKGEVVSSQPASVLPEYSYSENSVLFQFSSNFVDEDMKTEYSYYLKGYEDNWSAWTINTEKEYTNLREGEYEFTVKAKNIYDIESEIASYHFSINPPWYRTKIAYFLYFVLFVGSISTVVISQNVVHTKEKKVMKLTQKRELIRKDNEIVELSEKSKAEIMKLQNENLELEINTKNKELASSTMNLIDKNQLLTGLKNDIKHILDQDKKNSNTRSLKEMLKKIDRSITHDDEWEHFQQYFDQVHGDFTTRLRQAYANLSPQEVKLSNYLRMSLSTKEIAQLMNITTRGVEIARYRLRKKLNLDREVNLSEFIGRF</sequence>
<keyword evidence="2" id="KW-0472">Membrane</keyword>
<dbReference type="Gene3D" id="2.130.10.10">
    <property type="entry name" value="YVTN repeat-like/Quinoprotein amine dehydrogenase"/>
    <property type="match status" value="3"/>
</dbReference>
<reference evidence="6" key="1">
    <citation type="submission" date="2016-11" db="EMBL/GenBank/DDBJ databases">
        <authorList>
            <person name="Varghese N."/>
            <person name="Submissions S."/>
        </authorList>
    </citation>
    <scope>NUCLEOTIDE SEQUENCE [LARGE SCALE GENOMIC DNA]</scope>
    <source>
        <strain evidence="6">DSM 26134</strain>
    </source>
</reference>
<gene>
    <name evidence="5" type="ORF">SAMN04488028_103129</name>
</gene>
<dbReference type="Gene3D" id="1.10.10.10">
    <property type="entry name" value="Winged helix-like DNA-binding domain superfamily/Winged helix DNA-binding domain"/>
    <property type="match status" value="1"/>
</dbReference>
<keyword evidence="3" id="KW-0732">Signal</keyword>
<dbReference type="InterPro" id="IPR000792">
    <property type="entry name" value="Tscrpt_reg_LuxR_C"/>
</dbReference>
<dbReference type="RefSeq" id="WP_073122083.1">
    <property type="nucleotide sequence ID" value="NZ_FRAA01000003.1"/>
</dbReference>
<accession>A0A1M6Q0Y5</accession>
<dbReference type="EMBL" id="FRAA01000003">
    <property type="protein sequence ID" value="SHK13868.1"/>
    <property type="molecule type" value="Genomic_DNA"/>
</dbReference>
<dbReference type="SMART" id="SM00421">
    <property type="entry name" value="HTH_LUXR"/>
    <property type="match status" value="1"/>
</dbReference>
<dbReference type="InterPro" id="IPR013783">
    <property type="entry name" value="Ig-like_fold"/>
</dbReference>
<dbReference type="STRING" id="156994.SAMN04488028_103129"/>
<feature type="signal peptide" evidence="3">
    <location>
        <begin position="1"/>
        <end position="25"/>
    </location>
</feature>
<feature type="coiled-coil region" evidence="1">
    <location>
        <begin position="813"/>
        <end position="845"/>
    </location>
</feature>
<dbReference type="InterPro" id="IPR011123">
    <property type="entry name" value="Y_Y_Y"/>
</dbReference>
<dbReference type="SUPFAM" id="SSF63829">
    <property type="entry name" value="Calcium-dependent phosphotriesterase"/>
    <property type="match status" value="1"/>
</dbReference>
<evidence type="ECO:0000256" key="3">
    <source>
        <dbReference type="SAM" id="SignalP"/>
    </source>
</evidence>
<dbReference type="Pfam" id="PF07495">
    <property type="entry name" value="Y_Y_Y"/>
    <property type="match status" value="1"/>
</dbReference>
<evidence type="ECO:0000259" key="4">
    <source>
        <dbReference type="SMART" id="SM00421"/>
    </source>
</evidence>
<dbReference type="AlphaFoldDB" id="A0A1M6Q0Y5"/>
<keyword evidence="6" id="KW-1185">Reference proteome</keyword>
<feature type="domain" description="HTH luxR-type" evidence="4">
    <location>
        <begin position="915"/>
        <end position="972"/>
    </location>
</feature>
<dbReference type="InterPro" id="IPR015943">
    <property type="entry name" value="WD40/YVTN_repeat-like_dom_sf"/>
</dbReference>
<dbReference type="InterPro" id="IPR016032">
    <property type="entry name" value="Sig_transdc_resp-reg_C-effctor"/>
</dbReference>
<proteinExistence type="predicted"/>
<evidence type="ECO:0000313" key="6">
    <source>
        <dbReference type="Proteomes" id="UP000184474"/>
    </source>
</evidence>
<dbReference type="InterPro" id="IPR036388">
    <property type="entry name" value="WH-like_DNA-bd_sf"/>
</dbReference>
<dbReference type="GO" id="GO:0006355">
    <property type="term" value="P:regulation of DNA-templated transcription"/>
    <property type="evidence" value="ECO:0007669"/>
    <property type="project" value="InterPro"/>
</dbReference>
<evidence type="ECO:0000313" key="5">
    <source>
        <dbReference type="EMBL" id="SHK13868.1"/>
    </source>
</evidence>
<organism evidence="5 6">
    <name type="scientific">Reichenbachiella agariperforans</name>
    <dbReference type="NCBI Taxonomy" id="156994"/>
    <lineage>
        <taxon>Bacteria</taxon>
        <taxon>Pseudomonadati</taxon>
        <taxon>Bacteroidota</taxon>
        <taxon>Cytophagia</taxon>
        <taxon>Cytophagales</taxon>
        <taxon>Reichenbachiellaceae</taxon>
        <taxon>Reichenbachiella</taxon>
    </lineage>
</organism>
<dbReference type="Gene3D" id="2.60.40.10">
    <property type="entry name" value="Immunoglobulins"/>
    <property type="match status" value="1"/>
</dbReference>
<dbReference type="SUPFAM" id="SSF46894">
    <property type="entry name" value="C-terminal effector domain of the bipartite response regulators"/>
    <property type="match status" value="1"/>
</dbReference>
<keyword evidence="1" id="KW-0175">Coiled coil</keyword>
<evidence type="ECO:0000256" key="1">
    <source>
        <dbReference type="SAM" id="Coils"/>
    </source>
</evidence>
<dbReference type="Proteomes" id="UP000184474">
    <property type="component" value="Unassembled WGS sequence"/>
</dbReference>
<feature type="chain" id="PRO_5012048152" evidence="3">
    <location>
        <begin position="26"/>
        <end position="975"/>
    </location>
</feature>
<protein>
    <submittedName>
        <fullName evidence="5">Y_Y_Y domain-containing protein</fullName>
    </submittedName>
</protein>
<name>A0A1M6Q0Y5_REIAG</name>